<feature type="region of interest" description="Disordered" evidence="1">
    <location>
        <begin position="545"/>
        <end position="597"/>
    </location>
</feature>
<dbReference type="InterPro" id="IPR036397">
    <property type="entry name" value="RNaseH_sf"/>
</dbReference>
<dbReference type="Pfam" id="PF13358">
    <property type="entry name" value="DDE_3"/>
    <property type="match status" value="1"/>
</dbReference>
<feature type="compositionally biased region" description="Low complexity" evidence="1">
    <location>
        <begin position="411"/>
        <end position="432"/>
    </location>
</feature>
<reference evidence="3" key="1">
    <citation type="submission" date="2023-07" db="EMBL/GenBank/DDBJ databases">
        <authorList>
            <person name="Stuckert A."/>
        </authorList>
    </citation>
    <scope>NUCLEOTIDE SEQUENCE</scope>
</reference>
<feature type="compositionally biased region" description="Polar residues" evidence="1">
    <location>
        <begin position="500"/>
        <end position="513"/>
    </location>
</feature>
<evidence type="ECO:0000313" key="4">
    <source>
        <dbReference type="Proteomes" id="UP001176940"/>
    </source>
</evidence>
<feature type="domain" description="Tc1-like transposase DDE" evidence="2">
    <location>
        <begin position="26"/>
        <end position="88"/>
    </location>
</feature>
<feature type="region of interest" description="Disordered" evidence="1">
    <location>
        <begin position="314"/>
        <end position="513"/>
    </location>
</feature>
<dbReference type="Gene3D" id="3.30.420.10">
    <property type="entry name" value="Ribonuclease H-like superfamily/Ribonuclease H"/>
    <property type="match status" value="1"/>
</dbReference>
<protein>
    <recommendedName>
        <fullName evidence="2">Tc1-like transposase DDE domain-containing protein</fullName>
    </recommendedName>
</protein>
<feature type="compositionally biased region" description="Acidic residues" evidence="1">
    <location>
        <begin position="433"/>
        <end position="456"/>
    </location>
</feature>
<accession>A0ABN9LAR4</accession>
<evidence type="ECO:0000256" key="1">
    <source>
        <dbReference type="SAM" id="MobiDB-lite"/>
    </source>
</evidence>
<proteinExistence type="predicted"/>
<dbReference type="EMBL" id="CAUEEQ010012213">
    <property type="protein sequence ID" value="CAJ0936235.1"/>
    <property type="molecule type" value="Genomic_DNA"/>
</dbReference>
<name>A0ABN9LAR4_9NEOB</name>
<dbReference type="Proteomes" id="UP001176940">
    <property type="component" value="Unassembled WGS sequence"/>
</dbReference>
<evidence type="ECO:0000313" key="3">
    <source>
        <dbReference type="EMBL" id="CAJ0936235.1"/>
    </source>
</evidence>
<dbReference type="InterPro" id="IPR038717">
    <property type="entry name" value="Tc1-like_DDE_dom"/>
</dbReference>
<evidence type="ECO:0000259" key="2">
    <source>
        <dbReference type="Pfam" id="PF13358"/>
    </source>
</evidence>
<gene>
    <name evidence="3" type="ORF">RIMI_LOCUS6687039</name>
</gene>
<keyword evidence="4" id="KW-1185">Reference proteome</keyword>
<feature type="compositionally biased region" description="Basic and acidic residues" evidence="1">
    <location>
        <begin position="390"/>
        <end position="402"/>
    </location>
</feature>
<organism evidence="3 4">
    <name type="scientific">Ranitomeya imitator</name>
    <name type="common">mimic poison frog</name>
    <dbReference type="NCBI Taxonomy" id="111125"/>
    <lineage>
        <taxon>Eukaryota</taxon>
        <taxon>Metazoa</taxon>
        <taxon>Chordata</taxon>
        <taxon>Craniata</taxon>
        <taxon>Vertebrata</taxon>
        <taxon>Euteleostomi</taxon>
        <taxon>Amphibia</taxon>
        <taxon>Batrachia</taxon>
        <taxon>Anura</taxon>
        <taxon>Neobatrachia</taxon>
        <taxon>Hyloidea</taxon>
        <taxon>Dendrobatidae</taxon>
        <taxon>Dendrobatinae</taxon>
        <taxon>Ranitomeya</taxon>
    </lineage>
</organism>
<feature type="compositionally biased region" description="Polar residues" evidence="1">
    <location>
        <begin position="545"/>
        <end position="561"/>
    </location>
</feature>
<comment type="caution">
    <text evidence="3">The sequence shown here is derived from an EMBL/GenBank/DDBJ whole genome shotgun (WGS) entry which is preliminary data.</text>
</comment>
<feature type="compositionally biased region" description="Basic and acidic residues" evidence="1">
    <location>
        <begin position="472"/>
        <end position="489"/>
    </location>
</feature>
<feature type="compositionally biased region" description="Polar residues" evidence="1">
    <location>
        <begin position="344"/>
        <end position="389"/>
    </location>
</feature>
<sequence length="597" mass="66306">MKSEDYQQILQHNVGPSVRKLGLPQRSWVFQQDNDPKHTSKSTRKWFERKHWRLLWWPAMSPDLNPIEHLWRDLEMAVWRRHPSNIRDLEQFAKEWSKIPAEHCKKLIDGYRKRLVAVYDIRRLKTDYLNPSKGTVTQWHFCRYDDKMNNSFKSDIWKFCCVELSKQSGCDVMKTAPAVLPRTLLNSVQTMNRVEVENVYSHHSGAQQRPVLGIPAKIAAFCLVISGCQRHLFRASGDQPFNLSSAFPMISHPVFGLHAASSGHSEFGGLGMLGAPTALAAHPQLSPFPEWWRAADPHTRAAFFPPLLGIPPIFTPPSQNHDSSLHLRSAGKNNRGGTEKGMNGSINGGSPTLVTSNCAPVLSTATTNSPGQVKNASTGVGSRASGQEQSKSDGRSEKNKDKQKQRKKTVESSSSSDSGSSSDTSSDGASSSDSDDLEEEDQSIEESDDDDSESESEAQTKKKSKVLIHNIPDLKTDGKQVEKLAEKRVHQQLPLIPDPQNRSPFQSQQRHPQVLSQHLPFIFQSSQAKEEAVNKHTSVIQCTGLVSPTKPSSLLNQSNKDVSSKLGAPSSDGLKPGNKITSEEPMPQPSDLRIKRL</sequence>